<protein>
    <submittedName>
        <fullName evidence="4">Uncharacterized protein</fullName>
    </submittedName>
</protein>
<feature type="transmembrane region" description="Helical" evidence="3">
    <location>
        <begin position="6"/>
        <end position="30"/>
    </location>
</feature>
<keyword evidence="3" id="KW-0472">Membrane</keyword>
<sequence>MCDRSLNIVYCSLLALLALLIIILLCIVIYKCHIDRRNERRHDGEVEQIKLQLKKQYQAILKPESVDVKKIEEKCREELKDQLEEQQKTNNELKSKLELLEKVNVRLEELVSSLRKDGVRLGKQNADLTECLSKMRKDYAQLGVLCRKLECDRKNLLRAGKAYVDGAMFNSFTEAVDGMLAMCSKLDLLLVKKNNLLDSETRNSLEFHAASMRTILMDLEEREKKDVQPTQPVQGASVLPHDMQGNGKAA</sequence>
<dbReference type="Proteomes" id="UP000293377">
    <property type="component" value="Unassembled WGS sequence"/>
</dbReference>
<comment type="caution">
    <text evidence="4">The sequence shown here is derived from an EMBL/GenBank/DDBJ whole genome shotgun (WGS) entry which is preliminary data.</text>
</comment>
<gene>
    <name evidence="4" type="ORF">DRF75_03965</name>
</gene>
<keyword evidence="3" id="KW-0812">Transmembrane</keyword>
<feature type="coiled-coil region" evidence="1">
    <location>
        <begin position="69"/>
        <end position="117"/>
    </location>
</feature>
<evidence type="ECO:0000313" key="4">
    <source>
        <dbReference type="EMBL" id="RZB12488.1"/>
    </source>
</evidence>
<proteinExistence type="predicted"/>
<evidence type="ECO:0000256" key="2">
    <source>
        <dbReference type="SAM" id="MobiDB-lite"/>
    </source>
</evidence>
<organism evidence="4 5">
    <name type="scientific">Ehrlichia minasensis</name>
    <dbReference type="NCBI Taxonomy" id="1242993"/>
    <lineage>
        <taxon>Bacteria</taxon>
        <taxon>Pseudomonadati</taxon>
        <taxon>Pseudomonadota</taxon>
        <taxon>Alphaproteobacteria</taxon>
        <taxon>Rickettsiales</taxon>
        <taxon>Anaplasmataceae</taxon>
        <taxon>Ehrlichia</taxon>
    </lineage>
</organism>
<dbReference type="AlphaFoldDB" id="A0A4Q6IB09"/>
<dbReference type="RefSeq" id="WP_129992692.1">
    <property type="nucleotide sequence ID" value="NZ_QOHL01000019.1"/>
</dbReference>
<evidence type="ECO:0000313" key="5">
    <source>
        <dbReference type="Proteomes" id="UP000293377"/>
    </source>
</evidence>
<keyword evidence="5" id="KW-1185">Reference proteome</keyword>
<reference evidence="4 5" key="1">
    <citation type="submission" date="2018-06" db="EMBL/GenBank/DDBJ databases">
        <title>Complete Genome Sequence of Ehrlichia minasensis Isolated From Cattle.</title>
        <authorList>
            <person name="Aguiar D.M."/>
            <person name="Araujo J.P.A.Jr."/>
            <person name="Nakazato L."/>
            <person name="Bard E."/>
            <person name="Cabezas-Cruz A."/>
        </authorList>
    </citation>
    <scope>NUCLEOTIDE SEQUENCE [LARGE SCALE GENOMIC DNA]</scope>
    <source>
        <strain evidence="4 5">B11</strain>
    </source>
</reference>
<keyword evidence="1" id="KW-0175">Coiled coil</keyword>
<dbReference type="EMBL" id="QOHL01000019">
    <property type="protein sequence ID" value="RZB12488.1"/>
    <property type="molecule type" value="Genomic_DNA"/>
</dbReference>
<accession>A0A4Q6IB09</accession>
<feature type="region of interest" description="Disordered" evidence="2">
    <location>
        <begin position="223"/>
        <end position="250"/>
    </location>
</feature>
<keyword evidence="3" id="KW-1133">Transmembrane helix</keyword>
<evidence type="ECO:0000256" key="1">
    <source>
        <dbReference type="SAM" id="Coils"/>
    </source>
</evidence>
<name>A0A4Q6IB09_9RICK</name>
<evidence type="ECO:0000256" key="3">
    <source>
        <dbReference type="SAM" id="Phobius"/>
    </source>
</evidence>